<evidence type="ECO:0000313" key="2">
    <source>
        <dbReference type="Proteomes" id="UP001150062"/>
    </source>
</evidence>
<evidence type="ECO:0000313" key="1">
    <source>
        <dbReference type="EMBL" id="KAJ6250593.1"/>
    </source>
</evidence>
<reference evidence="1" key="1">
    <citation type="submission" date="2022-08" db="EMBL/GenBank/DDBJ databases">
        <title>Novel sulfate-reducing endosymbionts in the free-living metamonad Anaeramoeba.</title>
        <authorList>
            <person name="Jerlstrom-Hultqvist J."/>
            <person name="Cepicka I."/>
            <person name="Gallot-Lavallee L."/>
            <person name="Salas-Leiva D."/>
            <person name="Curtis B.A."/>
            <person name="Zahonova K."/>
            <person name="Pipaliya S."/>
            <person name="Dacks J."/>
            <person name="Roger A.J."/>
        </authorList>
    </citation>
    <scope>NUCLEOTIDE SEQUENCE</scope>
    <source>
        <strain evidence="1">Schooner1</strain>
    </source>
</reference>
<accession>A0ABQ8Z124</accession>
<sequence length="123" mass="15004">MIQKKYKRSKLQNRGIEPRPTVWKTTILHCWELPKKFYPINPPTGLLQVFKKLKQSFFKYEKTVIYVTKQMVQMFGDLKRVLLMGNNSSLQDLRMEEFFKRNKTQVVIFSKRKEKKRKERNKF</sequence>
<gene>
    <name evidence="1" type="ORF">M0813_15401</name>
</gene>
<comment type="caution">
    <text evidence="1">The sequence shown here is derived from an EMBL/GenBank/DDBJ whole genome shotgun (WGS) entry which is preliminary data.</text>
</comment>
<dbReference type="Proteomes" id="UP001150062">
    <property type="component" value="Unassembled WGS sequence"/>
</dbReference>
<protein>
    <submittedName>
        <fullName evidence="1">Uncharacterized protein</fullName>
    </submittedName>
</protein>
<organism evidence="1 2">
    <name type="scientific">Anaeramoeba flamelloides</name>
    <dbReference type="NCBI Taxonomy" id="1746091"/>
    <lineage>
        <taxon>Eukaryota</taxon>
        <taxon>Metamonada</taxon>
        <taxon>Anaeramoebidae</taxon>
        <taxon>Anaeramoeba</taxon>
    </lineage>
</organism>
<proteinExistence type="predicted"/>
<name>A0ABQ8Z124_9EUKA</name>
<dbReference type="EMBL" id="JAOAOG010000073">
    <property type="protein sequence ID" value="KAJ6250593.1"/>
    <property type="molecule type" value="Genomic_DNA"/>
</dbReference>
<keyword evidence="2" id="KW-1185">Reference proteome</keyword>